<dbReference type="Pfam" id="PF00111">
    <property type="entry name" value="Fer2"/>
    <property type="match status" value="1"/>
</dbReference>
<dbReference type="InterPro" id="IPR006058">
    <property type="entry name" value="2Fe2S_fd_BS"/>
</dbReference>
<sequence>MGDVRPTASYTLRVNGFERPVTDAWIGESLLYVLRERLGLAGAKDGCEQGECGACSVQVDGQLVAGCLVPAALAADSEIATVEGLSGPDGASDVQQALADSGAVQCGYCTPGLAMAVHDLLQRNHRPSEVEARQALCGNLCRCTGYRGVLAAVQSVAEAREAELEAELAAAEDAARAAAPTAADGDARAAAPATGTDQDALAAAVATAQSAADLPLAGELPLYADAELWHEAEVPAPPTAAAVGGVVPDEVLAGLSGPGATTTHQTGVYEPAGGPGYAPYPGYDDAAAGYDTGTFHTLPPQGVPGQGVPAQGIPSQGAPAHGVPAQAEGYDTGTFQVPYQGGYPAHGHQGGYDPAGYETAGYQGGGYEATPAHGTAHDGHPHDGTPAHGTPYIPTPPHGTAAGHGSVYEDGTAYGTPGYDPQHGGPGVPYGYDGATPAHGIRLPEDENA</sequence>
<dbReference type="InterPro" id="IPR002888">
    <property type="entry name" value="2Fe-2S-bd"/>
</dbReference>
<feature type="domain" description="2Fe-2S ferredoxin-type" evidence="7">
    <location>
        <begin position="8"/>
        <end position="85"/>
    </location>
</feature>
<name>A0ABP9DP75_9ACTN</name>
<keyword evidence="9" id="KW-1185">Reference proteome</keyword>
<keyword evidence="2" id="KW-0479">Metal-binding</keyword>
<dbReference type="RefSeq" id="WP_425559627.1">
    <property type="nucleotide sequence ID" value="NZ_BAABIS010000001.1"/>
</dbReference>
<keyword evidence="3" id="KW-0560">Oxidoreductase</keyword>
<dbReference type="SUPFAM" id="SSF47741">
    <property type="entry name" value="CO dehydrogenase ISP C-domain like"/>
    <property type="match status" value="1"/>
</dbReference>
<dbReference type="EMBL" id="BAABIS010000001">
    <property type="protein sequence ID" value="GAA4851102.1"/>
    <property type="molecule type" value="Genomic_DNA"/>
</dbReference>
<dbReference type="InterPro" id="IPR036010">
    <property type="entry name" value="2Fe-2S_ferredoxin-like_sf"/>
</dbReference>
<dbReference type="Proteomes" id="UP001501752">
    <property type="component" value="Unassembled WGS sequence"/>
</dbReference>
<dbReference type="Gene3D" id="3.10.20.30">
    <property type="match status" value="1"/>
</dbReference>
<evidence type="ECO:0000256" key="1">
    <source>
        <dbReference type="ARBA" id="ARBA00022714"/>
    </source>
</evidence>
<dbReference type="InterPro" id="IPR001041">
    <property type="entry name" value="2Fe-2S_ferredoxin-type"/>
</dbReference>
<evidence type="ECO:0000256" key="4">
    <source>
        <dbReference type="ARBA" id="ARBA00023004"/>
    </source>
</evidence>
<protein>
    <recommendedName>
        <fullName evidence="7">2Fe-2S ferredoxin-type domain-containing protein</fullName>
    </recommendedName>
</protein>
<dbReference type="InterPro" id="IPR036884">
    <property type="entry name" value="2Fe-2S-bd_dom_sf"/>
</dbReference>
<keyword evidence="4" id="KW-0408">Iron</keyword>
<comment type="caution">
    <text evidence="8">The sequence shown here is derived from an EMBL/GenBank/DDBJ whole genome shotgun (WGS) entry which is preliminary data.</text>
</comment>
<dbReference type="Gene3D" id="1.10.150.120">
    <property type="entry name" value="[2Fe-2S]-binding domain"/>
    <property type="match status" value="1"/>
</dbReference>
<evidence type="ECO:0000256" key="6">
    <source>
        <dbReference type="SAM" id="MobiDB-lite"/>
    </source>
</evidence>
<dbReference type="InterPro" id="IPR051452">
    <property type="entry name" value="Diverse_Oxidoreductases"/>
</dbReference>
<dbReference type="PANTHER" id="PTHR44379">
    <property type="entry name" value="OXIDOREDUCTASE WITH IRON-SULFUR SUBUNIT"/>
    <property type="match status" value="1"/>
</dbReference>
<organism evidence="8 9">
    <name type="scientific">Kitasatospora terrestris</name>
    <dbReference type="NCBI Taxonomy" id="258051"/>
    <lineage>
        <taxon>Bacteria</taxon>
        <taxon>Bacillati</taxon>
        <taxon>Actinomycetota</taxon>
        <taxon>Actinomycetes</taxon>
        <taxon>Kitasatosporales</taxon>
        <taxon>Streptomycetaceae</taxon>
        <taxon>Kitasatospora</taxon>
    </lineage>
</organism>
<gene>
    <name evidence="8" type="ORF">GCM10023235_30150</name>
</gene>
<keyword evidence="1" id="KW-0001">2Fe-2S</keyword>
<dbReference type="PANTHER" id="PTHR44379:SF8">
    <property type="entry name" value="XANTHINE DEHYDROGENASE IRON-SULFUR-BINDING SUBUNIT XDHC-RELATED"/>
    <property type="match status" value="1"/>
</dbReference>
<dbReference type="PROSITE" id="PS51085">
    <property type="entry name" value="2FE2S_FER_2"/>
    <property type="match status" value="1"/>
</dbReference>
<accession>A0ABP9DP75</accession>
<dbReference type="Pfam" id="PF01799">
    <property type="entry name" value="Fer2_2"/>
    <property type="match status" value="1"/>
</dbReference>
<reference evidence="9" key="1">
    <citation type="journal article" date="2019" name="Int. J. Syst. Evol. Microbiol.">
        <title>The Global Catalogue of Microorganisms (GCM) 10K type strain sequencing project: providing services to taxonomists for standard genome sequencing and annotation.</title>
        <authorList>
            <consortium name="The Broad Institute Genomics Platform"/>
            <consortium name="The Broad Institute Genome Sequencing Center for Infectious Disease"/>
            <person name="Wu L."/>
            <person name="Ma J."/>
        </authorList>
    </citation>
    <scope>NUCLEOTIDE SEQUENCE [LARGE SCALE GENOMIC DNA]</scope>
    <source>
        <strain evidence="9">JCM 13006</strain>
    </source>
</reference>
<dbReference type="InterPro" id="IPR012675">
    <property type="entry name" value="Beta-grasp_dom_sf"/>
</dbReference>
<evidence type="ECO:0000256" key="2">
    <source>
        <dbReference type="ARBA" id="ARBA00022723"/>
    </source>
</evidence>
<evidence type="ECO:0000313" key="8">
    <source>
        <dbReference type="EMBL" id="GAA4851102.1"/>
    </source>
</evidence>
<evidence type="ECO:0000256" key="3">
    <source>
        <dbReference type="ARBA" id="ARBA00023002"/>
    </source>
</evidence>
<evidence type="ECO:0000259" key="7">
    <source>
        <dbReference type="PROSITE" id="PS51085"/>
    </source>
</evidence>
<feature type="region of interest" description="Disordered" evidence="6">
    <location>
        <begin position="397"/>
        <end position="449"/>
    </location>
</feature>
<keyword evidence="5" id="KW-0411">Iron-sulfur</keyword>
<evidence type="ECO:0000313" key="9">
    <source>
        <dbReference type="Proteomes" id="UP001501752"/>
    </source>
</evidence>
<dbReference type="SUPFAM" id="SSF54292">
    <property type="entry name" value="2Fe-2S ferredoxin-like"/>
    <property type="match status" value="1"/>
</dbReference>
<dbReference type="CDD" id="cd00207">
    <property type="entry name" value="fer2"/>
    <property type="match status" value="1"/>
</dbReference>
<dbReference type="PROSITE" id="PS00197">
    <property type="entry name" value="2FE2S_FER_1"/>
    <property type="match status" value="1"/>
</dbReference>
<evidence type="ECO:0000256" key="5">
    <source>
        <dbReference type="ARBA" id="ARBA00023014"/>
    </source>
</evidence>
<proteinExistence type="predicted"/>